<feature type="non-terminal residue" evidence="1">
    <location>
        <position position="1"/>
    </location>
</feature>
<dbReference type="AlphaFoldDB" id="A0A9P1G8F3"/>
<dbReference type="EMBL" id="CAMXCT020003290">
    <property type="protein sequence ID" value="CAL1156926.1"/>
    <property type="molecule type" value="Genomic_DNA"/>
</dbReference>
<evidence type="ECO:0000313" key="2">
    <source>
        <dbReference type="EMBL" id="CAL1156926.1"/>
    </source>
</evidence>
<evidence type="ECO:0000313" key="3">
    <source>
        <dbReference type="Proteomes" id="UP001152797"/>
    </source>
</evidence>
<name>A0A9P1G8F3_9DINO</name>
<proteinExistence type="predicted"/>
<accession>A0A9P1G8F3</accession>
<dbReference type="EMBL" id="CAMXCT010003290">
    <property type="protein sequence ID" value="CAI4003551.1"/>
    <property type="molecule type" value="Genomic_DNA"/>
</dbReference>
<reference evidence="2" key="2">
    <citation type="submission" date="2024-04" db="EMBL/GenBank/DDBJ databases">
        <authorList>
            <person name="Chen Y."/>
            <person name="Shah S."/>
            <person name="Dougan E. K."/>
            <person name="Thang M."/>
            <person name="Chan C."/>
        </authorList>
    </citation>
    <scope>NUCLEOTIDE SEQUENCE [LARGE SCALE GENOMIC DNA]</scope>
</reference>
<reference evidence="1" key="1">
    <citation type="submission" date="2022-10" db="EMBL/GenBank/DDBJ databases">
        <authorList>
            <person name="Chen Y."/>
            <person name="Dougan E. K."/>
            <person name="Chan C."/>
            <person name="Rhodes N."/>
            <person name="Thang M."/>
        </authorList>
    </citation>
    <scope>NUCLEOTIDE SEQUENCE</scope>
</reference>
<organism evidence="1">
    <name type="scientific">Cladocopium goreaui</name>
    <dbReference type="NCBI Taxonomy" id="2562237"/>
    <lineage>
        <taxon>Eukaryota</taxon>
        <taxon>Sar</taxon>
        <taxon>Alveolata</taxon>
        <taxon>Dinophyceae</taxon>
        <taxon>Suessiales</taxon>
        <taxon>Symbiodiniaceae</taxon>
        <taxon>Cladocopium</taxon>
    </lineage>
</organism>
<dbReference type="EMBL" id="CAMXCT030003290">
    <property type="protein sequence ID" value="CAL4790863.1"/>
    <property type="molecule type" value="Genomic_DNA"/>
</dbReference>
<comment type="caution">
    <text evidence="1">The sequence shown here is derived from an EMBL/GenBank/DDBJ whole genome shotgun (WGS) entry which is preliminary data.</text>
</comment>
<keyword evidence="3" id="KW-1185">Reference proteome</keyword>
<dbReference type="Proteomes" id="UP001152797">
    <property type="component" value="Unassembled WGS sequence"/>
</dbReference>
<gene>
    <name evidence="1" type="ORF">C1SCF055_LOCUS29413</name>
</gene>
<evidence type="ECO:0000313" key="1">
    <source>
        <dbReference type="EMBL" id="CAI4003551.1"/>
    </source>
</evidence>
<sequence>SPAGHKIFVMSEDKVLTQGLAWPPKFKPTLCFVGLGRASLEMYVALHQLFPDLRIVLLDVQDLAYLVIAAKELDVDVESLATASLDDFVEAGA</sequence>
<protein>
    <submittedName>
        <fullName evidence="1">Uncharacterized protein</fullName>
    </submittedName>
</protein>